<feature type="coiled-coil region" evidence="1">
    <location>
        <begin position="323"/>
        <end position="350"/>
    </location>
</feature>
<sequence>MLMKKDRSPVTGLTGQQQQEDHDDLDTAIATTAYGGGLVQALRQRVLDVTRERDRLGAELEAVKRQTRVTYVAELESQVKALYEELYRQAEIKAAMAHRMEMMQVRVLEAEQRSMTTMDTIKSIVKHGLMDKPEDTLGDAYRQHACQALQTGPTPVTSLSARNTNRTISALRTAHEVISVHATALRKALGCGSGTYSSSSKSRSMTFPKLVAAAESNPSIGGAPDVLRCLLIHLGKIASELCYLPGGKEALNVPHLYPASSATMKEKPEIMERFLFPLPGSLPRQISSTCDLVLGLVDVLMDLRAARLSSPAQRLHPLFLDDMRAISNIALDLKEELQRAEHTFKEAGLRSVSSIVNANNSSRHGGSYSFERANISTSRRAAARKAANLFASSMQDVAHEECRNMDDIKDSVADSAALPLPSITDTSDLPLPSITDTSLPLPSVTDSSHEARGESLELSQDL</sequence>
<feature type="region of interest" description="Disordered" evidence="2">
    <location>
        <begin position="1"/>
        <end position="22"/>
    </location>
</feature>
<comment type="caution">
    <text evidence="3">The sequence shown here is derived from an EMBL/GenBank/DDBJ whole genome shotgun (WGS) entry which is preliminary data.</text>
</comment>
<evidence type="ECO:0000313" key="3">
    <source>
        <dbReference type="EMBL" id="GAX84663.1"/>
    </source>
</evidence>
<dbReference type="Proteomes" id="UP000232323">
    <property type="component" value="Unassembled WGS sequence"/>
</dbReference>
<gene>
    <name evidence="3" type="ORF">CEUSTIGMA_g12084.t1</name>
</gene>
<evidence type="ECO:0000256" key="1">
    <source>
        <dbReference type="SAM" id="Coils"/>
    </source>
</evidence>
<organism evidence="3 4">
    <name type="scientific">Chlamydomonas eustigma</name>
    <dbReference type="NCBI Taxonomy" id="1157962"/>
    <lineage>
        <taxon>Eukaryota</taxon>
        <taxon>Viridiplantae</taxon>
        <taxon>Chlorophyta</taxon>
        <taxon>core chlorophytes</taxon>
        <taxon>Chlorophyceae</taxon>
        <taxon>CS clade</taxon>
        <taxon>Chlamydomonadales</taxon>
        <taxon>Chlamydomonadaceae</taxon>
        <taxon>Chlamydomonas</taxon>
    </lineage>
</organism>
<feature type="region of interest" description="Disordered" evidence="2">
    <location>
        <begin position="420"/>
        <end position="462"/>
    </location>
</feature>
<evidence type="ECO:0000256" key="2">
    <source>
        <dbReference type="SAM" id="MobiDB-lite"/>
    </source>
</evidence>
<feature type="compositionally biased region" description="Polar residues" evidence="2">
    <location>
        <begin position="434"/>
        <end position="446"/>
    </location>
</feature>
<protein>
    <submittedName>
        <fullName evidence="3">Uncharacterized protein</fullName>
    </submittedName>
</protein>
<name>A0A250XNU2_9CHLO</name>
<keyword evidence="4" id="KW-1185">Reference proteome</keyword>
<accession>A0A250XNU2</accession>
<evidence type="ECO:0000313" key="4">
    <source>
        <dbReference type="Proteomes" id="UP000232323"/>
    </source>
</evidence>
<dbReference type="EMBL" id="BEGY01000131">
    <property type="protein sequence ID" value="GAX84663.1"/>
    <property type="molecule type" value="Genomic_DNA"/>
</dbReference>
<reference evidence="3 4" key="1">
    <citation type="submission" date="2017-08" db="EMBL/GenBank/DDBJ databases">
        <title>Acidophilic green algal genome provides insights into adaptation to an acidic environment.</title>
        <authorList>
            <person name="Hirooka S."/>
            <person name="Hirose Y."/>
            <person name="Kanesaki Y."/>
            <person name="Higuchi S."/>
            <person name="Fujiwara T."/>
            <person name="Onuma R."/>
            <person name="Era A."/>
            <person name="Ohbayashi R."/>
            <person name="Uzuka A."/>
            <person name="Nozaki H."/>
            <person name="Yoshikawa H."/>
            <person name="Miyagishima S.Y."/>
        </authorList>
    </citation>
    <scope>NUCLEOTIDE SEQUENCE [LARGE SCALE GENOMIC DNA]</scope>
    <source>
        <strain evidence="3 4">NIES-2499</strain>
    </source>
</reference>
<feature type="coiled-coil region" evidence="1">
    <location>
        <begin position="39"/>
        <end position="66"/>
    </location>
</feature>
<proteinExistence type="predicted"/>
<keyword evidence="1" id="KW-0175">Coiled coil</keyword>
<dbReference type="AlphaFoldDB" id="A0A250XNU2"/>